<evidence type="ECO:0000313" key="14">
    <source>
        <dbReference type="EMBL" id="AVN68180.1"/>
    </source>
</evidence>
<keyword evidence="13 14" id="KW-0496">Mitochondrion</keyword>
<evidence type="ECO:0000256" key="10">
    <source>
        <dbReference type="ARBA" id="ARBA00023075"/>
    </source>
</evidence>
<dbReference type="Gene3D" id="1.20.58.1610">
    <property type="entry name" value="NADH:ubiquinone/plastoquinone oxidoreductase, chain 3"/>
    <property type="match status" value="1"/>
</dbReference>
<keyword evidence="7 13" id="KW-1278">Translocase</keyword>
<dbReference type="GO" id="GO:0008137">
    <property type="term" value="F:NADH dehydrogenase (ubiquinone) activity"/>
    <property type="evidence" value="ECO:0007669"/>
    <property type="project" value="UniProtKB-UniRule"/>
</dbReference>
<evidence type="ECO:0000256" key="9">
    <source>
        <dbReference type="ARBA" id="ARBA00023027"/>
    </source>
</evidence>
<reference evidence="14" key="1">
    <citation type="journal article" date="2018" name="Mol. Biol. Evol.">
        <title>Transoceanic dispersal and plate tectonics shaped global cockroach distributions: evidence from mitochondrial phylogenomics.</title>
        <authorList>
            <person name="Bourguignon T."/>
            <person name="Qian T."/>
            <person name="Ho S.Y.W."/>
            <person name="Juna F."/>
            <person name="Wang Z."/>
            <person name="Arab D.A."/>
            <person name="Cameron S.L."/>
            <person name="Walker J."/>
            <person name="Rentz D."/>
            <person name="Evans T.A."/>
            <person name="Lo N."/>
        </authorList>
    </citation>
    <scope>NUCLEOTIDE SEQUENCE</scope>
</reference>
<evidence type="ECO:0000256" key="1">
    <source>
        <dbReference type="ARBA" id="ARBA00004141"/>
    </source>
</evidence>
<dbReference type="GO" id="GO:0031966">
    <property type="term" value="C:mitochondrial membrane"/>
    <property type="evidence" value="ECO:0007669"/>
    <property type="project" value="UniProtKB-SubCell"/>
</dbReference>
<dbReference type="GO" id="GO:0030964">
    <property type="term" value="C:NADH dehydrogenase complex"/>
    <property type="evidence" value="ECO:0007669"/>
    <property type="project" value="TreeGrafter"/>
</dbReference>
<sequence>MMINSMMMTISLTTIIMILSSITSKKINKDREKNSPFECGFDPFKSARLPFSSQFFLIAIVFLVFDVEIAILLPMPITISSSNTLTWMFTSLMFISILIIGLLHEWNQGSLDWMK</sequence>
<keyword evidence="8 13" id="KW-1133">Transmembrane helix</keyword>
<keyword evidence="6 13" id="KW-0812">Transmembrane</keyword>
<comment type="function">
    <text evidence="13">Core subunit of the mitochondrial membrane respiratory chain NADH dehydrogenase (Complex I) which catalyzes electron transfer from NADH through the respiratory chain, using ubiquinone as an electron acceptor. Essential for the catalytic activity of complex I.</text>
</comment>
<keyword evidence="13" id="KW-0679">Respiratory chain</keyword>
<evidence type="ECO:0000256" key="13">
    <source>
        <dbReference type="RuleBase" id="RU003640"/>
    </source>
</evidence>
<dbReference type="InterPro" id="IPR038430">
    <property type="entry name" value="NDAH_ubi_oxred_su3_sf"/>
</dbReference>
<comment type="catalytic activity">
    <reaction evidence="12 13">
        <text>a ubiquinone + NADH + 5 H(+)(in) = a ubiquinol + NAD(+) + 4 H(+)(out)</text>
        <dbReference type="Rhea" id="RHEA:29091"/>
        <dbReference type="Rhea" id="RHEA-COMP:9565"/>
        <dbReference type="Rhea" id="RHEA-COMP:9566"/>
        <dbReference type="ChEBI" id="CHEBI:15378"/>
        <dbReference type="ChEBI" id="CHEBI:16389"/>
        <dbReference type="ChEBI" id="CHEBI:17976"/>
        <dbReference type="ChEBI" id="CHEBI:57540"/>
        <dbReference type="ChEBI" id="CHEBI:57945"/>
        <dbReference type="EC" id="7.1.1.2"/>
    </reaction>
</comment>
<keyword evidence="11 13" id="KW-0472">Membrane</keyword>
<dbReference type="InterPro" id="IPR000440">
    <property type="entry name" value="NADH_UbQ/plastoQ_OxRdtase_su3"/>
</dbReference>
<evidence type="ECO:0000256" key="3">
    <source>
        <dbReference type="ARBA" id="ARBA00012944"/>
    </source>
</evidence>
<geneLocation type="mitochondrion" evidence="14"/>
<evidence type="ECO:0000256" key="2">
    <source>
        <dbReference type="ARBA" id="ARBA00008472"/>
    </source>
</evidence>
<comment type="similarity">
    <text evidence="2 13">Belongs to the complex I subunit 3 family.</text>
</comment>
<dbReference type="AlphaFoldDB" id="A0A2P1H9H8"/>
<gene>
    <name evidence="14" type="primary">nad3</name>
</gene>
<dbReference type="EMBL" id="MG882221">
    <property type="protein sequence ID" value="AVN68180.1"/>
    <property type="molecule type" value="Genomic_DNA"/>
</dbReference>
<proteinExistence type="inferred from homology"/>
<evidence type="ECO:0000256" key="4">
    <source>
        <dbReference type="ARBA" id="ARBA00021007"/>
    </source>
</evidence>
<dbReference type="EC" id="7.1.1.2" evidence="3 13"/>
<dbReference type="FunFam" id="1.20.58.1610:FF:000004">
    <property type="entry name" value="NADH-quinone oxidoreductase subunit A"/>
    <property type="match status" value="1"/>
</dbReference>
<dbReference type="PANTHER" id="PTHR11058:SF9">
    <property type="entry name" value="NADH-UBIQUINONE OXIDOREDUCTASE CHAIN 3"/>
    <property type="match status" value="1"/>
</dbReference>
<accession>A0A2P1H9H8</accession>
<comment type="subcellular location">
    <subcellularLocation>
        <location evidence="1">Membrane</location>
        <topology evidence="1">Multi-pass membrane protein</topology>
    </subcellularLocation>
    <subcellularLocation>
        <location evidence="13">Mitochondrion membrane</location>
        <topology evidence="13">Multi-pass membrane protein</topology>
    </subcellularLocation>
</comment>
<feature type="transmembrane region" description="Helical" evidence="13">
    <location>
        <begin position="51"/>
        <end position="73"/>
    </location>
</feature>
<evidence type="ECO:0000256" key="7">
    <source>
        <dbReference type="ARBA" id="ARBA00022967"/>
    </source>
</evidence>
<name>A0A2P1H9H8_9NEOP</name>
<protein>
    <recommendedName>
        <fullName evidence="4 13">NADH-ubiquinone oxidoreductase chain 3</fullName>
        <ecNumber evidence="3 13">7.1.1.2</ecNumber>
    </recommendedName>
</protein>
<dbReference type="Pfam" id="PF00507">
    <property type="entry name" value="Oxidored_q4"/>
    <property type="match status" value="1"/>
</dbReference>
<dbReference type="PANTHER" id="PTHR11058">
    <property type="entry name" value="NADH-UBIQUINONE OXIDOREDUCTASE CHAIN 3"/>
    <property type="match status" value="1"/>
</dbReference>
<evidence type="ECO:0000256" key="6">
    <source>
        <dbReference type="ARBA" id="ARBA00022692"/>
    </source>
</evidence>
<keyword evidence="10 13" id="KW-0830">Ubiquinone</keyword>
<evidence type="ECO:0000256" key="5">
    <source>
        <dbReference type="ARBA" id="ARBA00022448"/>
    </source>
</evidence>
<keyword evidence="9 13" id="KW-0520">NAD</keyword>
<keyword evidence="5 13" id="KW-0813">Transport</keyword>
<feature type="transmembrane region" description="Helical" evidence="13">
    <location>
        <begin position="85"/>
        <end position="104"/>
    </location>
</feature>
<evidence type="ECO:0000256" key="11">
    <source>
        <dbReference type="ARBA" id="ARBA00023136"/>
    </source>
</evidence>
<keyword evidence="13" id="KW-0249">Electron transport</keyword>
<evidence type="ECO:0000256" key="12">
    <source>
        <dbReference type="ARBA" id="ARBA00049551"/>
    </source>
</evidence>
<evidence type="ECO:0000256" key="8">
    <source>
        <dbReference type="ARBA" id="ARBA00022989"/>
    </source>
</evidence>
<organism evidence="14">
    <name type="scientific">Nocticola sp. JW1 9/1</name>
    <dbReference type="NCBI Taxonomy" id="2093475"/>
    <lineage>
        <taxon>Eukaryota</taxon>
        <taxon>Metazoa</taxon>
        <taxon>Ecdysozoa</taxon>
        <taxon>Arthropoda</taxon>
        <taxon>Hexapoda</taxon>
        <taxon>Insecta</taxon>
        <taxon>Pterygota</taxon>
        <taxon>Neoptera</taxon>
        <taxon>Polyneoptera</taxon>
        <taxon>Dictyoptera</taxon>
        <taxon>Blattodea</taxon>
        <taxon>Corydioidea</taxon>
        <taxon>Nocticolidae</taxon>
        <taxon>Nocticola</taxon>
    </lineage>
</organism>